<name>A0A512DXP2_9PROT</name>
<comment type="caution">
    <text evidence="1">The sequence shown here is derived from an EMBL/GenBank/DDBJ whole genome shotgun (WGS) entry which is preliminary data.</text>
</comment>
<proteinExistence type="predicted"/>
<protein>
    <recommendedName>
        <fullName evidence="3">Sporulation protein YtfJ</fullName>
    </recommendedName>
</protein>
<evidence type="ECO:0008006" key="3">
    <source>
        <dbReference type="Google" id="ProtNLM"/>
    </source>
</evidence>
<dbReference type="Proteomes" id="UP000321523">
    <property type="component" value="Unassembled WGS sequence"/>
</dbReference>
<dbReference type="EMBL" id="BJYZ01000026">
    <property type="protein sequence ID" value="GEO41252.1"/>
    <property type="molecule type" value="Genomic_DNA"/>
</dbReference>
<sequence length="136" mass="13332">MVATLEEFEKILGKGVTGEPITIGATTVIPVFVTTFGVGAGGGSAFGESVYGGGGGGVVPCGMIVIGPDGVEYKPLQQDFVTNAAASHAQLASSLGNQRRTEKTDVAATPVAAPAAPATAAQPPAAMTTEVATVSA</sequence>
<accession>A0A512DXP2</accession>
<dbReference type="Pfam" id="PF09579">
    <property type="entry name" value="Spore_YtfJ"/>
    <property type="match status" value="1"/>
</dbReference>
<dbReference type="InterPro" id="IPR014229">
    <property type="entry name" value="Spore_YtfJ"/>
</dbReference>
<evidence type="ECO:0000313" key="1">
    <source>
        <dbReference type="EMBL" id="GEO41252.1"/>
    </source>
</evidence>
<gene>
    <name evidence="1" type="ORF">SAE02_54000</name>
</gene>
<organism evidence="1 2">
    <name type="scientific">Skermanella aerolata</name>
    <dbReference type="NCBI Taxonomy" id="393310"/>
    <lineage>
        <taxon>Bacteria</taxon>
        <taxon>Pseudomonadati</taxon>
        <taxon>Pseudomonadota</taxon>
        <taxon>Alphaproteobacteria</taxon>
        <taxon>Rhodospirillales</taxon>
        <taxon>Azospirillaceae</taxon>
        <taxon>Skermanella</taxon>
    </lineage>
</organism>
<evidence type="ECO:0000313" key="2">
    <source>
        <dbReference type="Proteomes" id="UP000321523"/>
    </source>
</evidence>
<dbReference type="AlphaFoldDB" id="A0A512DXP2"/>
<keyword evidence="2" id="KW-1185">Reference proteome</keyword>
<reference evidence="1 2" key="1">
    <citation type="submission" date="2019-07" db="EMBL/GenBank/DDBJ databases">
        <title>Whole genome shotgun sequence of Skermanella aerolata NBRC 106429.</title>
        <authorList>
            <person name="Hosoyama A."/>
            <person name="Uohara A."/>
            <person name="Ohji S."/>
            <person name="Ichikawa N."/>
        </authorList>
    </citation>
    <scope>NUCLEOTIDE SEQUENCE [LARGE SCALE GENOMIC DNA]</scope>
    <source>
        <strain evidence="1 2">NBRC 106429</strain>
    </source>
</reference>